<evidence type="ECO:0000256" key="8">
    <source>
        <dbReference type="SAM" id="Phobius"/>
    </source>
</evidence>
<dbReference type="FunFam" id="1.10.3470.10:FF:000001">
    <property type="entry name" value="Vitamin B12 ABC transporter permease BtuC"/>
    <property type="match status" value="1"/>
</dbReference>
<evidence type="ECO:0000256" key="7">
    <source>
        <dbReference type="ARBA" id="ARBA00023136"/>
    </source>
</evidence>
<feature type="transmembrane region" description="Helical" evidence="8">
    <location>
        <begin position="223"/>
        <end position="241"/>
    </location>
</feature>
<feature type="transmembrane region" description="Helical" evidence="8">
    <location>
        <begin position="150"/>
        <end position="173"/>
    </location>
</feature>
<feature type="transmembrane region" description="Helical" evidence="8">
    <location>
        <begin position="90"/>
        <end position="114"/>
    </location>
</feature>
<keyword evidence="3" id="KW-0813">Transport</keyword>
<evidence type="ECO:0000256" key="4">
    <source>
        <dbReference type="ARBA" id="ARBA00022475"/>
    </source>
</evidence>
<protein>
    <submittedName>
        <fullName evidence="9">ABC transporter permease</fullName>
    </submittedName>
</protein>
<dbReference type="Gene3D" id="1.10.3470.10">
    <property type="entry name" value="ABC transporter involved in vitamin B12 uptake, BtuC"/>
    <property type="match status" value="1"/>
</dbReference>
<dbReference type="InterPro" id="IPR000522">
    <property type="entry name" value="ABC_transptr_permease_BtuC"/>
</dbReference>
<evidence type="ECO:0000313" key="9">
    <source>
        <dbReference type="EMBL" id="VVG73880.1"/>
    </source>
</evidence>
<dbReference type="STRING" id="93218.XM39_24950"/>
<gene>
    <name evidence="9" type="ORF">PAP18089_04890</name>
</gene>
<dbReference type="SUPFAM" id="SSF81345">
    <property type="entry name" value="ABC transporter involved in vitamin B12 uptake, BtuC"/>
    <property type="match status" value="1"/>
</dbReference>
<evidence type="ECO:0000256" key="6">
    <source>
        <dbReference type="ARBA" id="ARBA00022989"/>
    </source>
</evidence>
<evidence type="ECO:0000256" key="5">
    <source>
        <dbReference type="ARBA" id="ARBA00022692"/>
    </source>
</evidence>
<feature type="transmembrane region" description="Helical" evidence="8">
    <location>
        <begin position="307"/>
        <end position="325"/>
    </location>
</feature>
<feature type="transmembrane region" description="Helical" evidence="8">
    <location>
        <begin position="193"/>
        <end position="211"/>
    </location>
</feature>
<dbReference type="AlphaFoldDB" id="A0A0B5FIP6"/>
<dbReference type="EMBL" id="CABPSX010000013">
    <property type="protein sequence ID" value="VVG73880.1"/>
    <property type="molecule type" value="Genomic_DNA"/>
</dbReference>
<organism evidence="9 10">
    <name type="scientific">Pandoraea apista</name>
    <dbReference type="NCBI Taxonomy" id="93218"/>
    <lineage>
        <taxon>Bacteria</taxon>
        <taxon>Pseudomonadati</taxon>
        <taxon>Pseudomonadota</taxon>
        <taxon>Betaproteobacteria</taxon>
        <taxon>Burkholderiales</taxon>
        <taxon>Burkholderiaceae</taxon>
        <taxon>Pandoraea</taxon>
    </lineage>
</organism>
<dbReference type="Pfam" id="PF01032">
    <property type="entry name" value="FecCD"/>
    <property type="match status" value="1"/>
</dbReference>
<comment type="similarity">
    <text evidence="2">Belongs to the binding-protein-dependent transport system permease family. FecCD subfamily.</text>
</comment>
<sequence>MTPRRALAIWAGLAGVALVVLLASLMLGSVPVSLGEIGSLLLGHDAGLAGDVVWRLRLPRALAAFACGGLLAVAGTLMQTLLRNPLADPYVLGISGGAGVAALASLALMLPFFWVQTSAFAGALAAIAIVMALSHRSFLRPGEQDSSTKLLLTGVMMAAGFGALATLILTLAPDASLRGMLFWLTGDLNGVDRAALPLIALAVTLLIVCPVAHRLNVLLRGEAVAQAVGVAVGPLRARIYLAASLATAVAVTTAGSIGFIGLVVPHILRLRFGNDQRMLLPAAALAGGALLMLADLVARTIIAPTQLPVGVITAMIGVPVFLWLLSRRAIR</sequence>
<keyword evidence="7 8" id="KW-0472">Membrane</keyword>
<evidence type="ECO:0000256" key="3">
    <source>
        <dbReference type="ARBA" id="ARBA00022448"/>
    </source>
</evidence>
<evidence type="ECO:0000313" key="10">
    <source>
        <dbReference type="Proteomes" id="UP000364291"/>
    </source>
</evidence>
<dbReference type="GeneID" id="47015869"/>
<comment type="subcellular location">
    <subcellularLocation>
        <location evidence="1">Cell membrane</location>
        <topology evidence="1">Multi-pass membrane protein</topology>
    </subcellularLocation>
</comment>
<dbReference type="PANTHER" id="PTHR30472:SF25">
    <property type="entry name" value="ABC TRANSPORTER PERMEASE PROTEIN MJ0876-RELATED"/>
    <property type="match status" value="1"/>
</dbReference>
<dbReference type="OrthoDB" id="9782305at2"/>
<dbReference type="KEGG" id="papi:SG18_24770"/>
<feature type="transmembrane region" description="Helical" evidence="8">
    <location>
        <begin position="280"/>
        <end position="301"/>
    </location>
</feature>
<accession>A0A0B5FIP6</accession>
<feature type="transmembrane region" description="Helical" evidence="8">
    <location>
        <begin position="120"/>
        <end position="138"/>
    </location>
</feature>
<feature type="transmembrane region" description="Helical" evidence="8">
    <location>
        <begin position="247"/>
        <end position="268"/>
    </location>
</feature>
<dbReference type="InterPro" id="IPR037294">
    <property type="entry name" value="ABC_BtuC-like"/>
</dbReference>
<dbReference type="GO" id="GO:0005886">
    <property type="term" value="C:plasma membrane"/>
    <property type="evidence" value="ECO:0007669"/>
    <property type="project" value="UniProtKB-SubCell"/>
</dbReference>
<dbReference type="PANTHER" id="PTHR30472">
    <property type="entry name" value="FERRIC ENTEROBACTIN TRANSPORT SYSTEM PERMEASE PROTEIN"/>
    <property type="match status" value="1"/>
</dbReference>
<keyword evidence="4" id="KW-1003">Cell membrane</keyword>
<reference evidence="9 10" key="1">
    <citation type="submission" date="2019-08" db="EMBL/GenBank/DDBJ databases">
        <authorList>
            <person name="Peeters C."/>
        </authorList>
    </citation>
    <scope>NUCLEOTIDE SEQUENCE [LARGE SCALE GENOMIC DNA]</scope>
    <source>
        <strain evidence="9 10">LMG 18089</strain>
    </source>
</reference>
<dbReference type="Proteomes" id="UP000364291">
    <property type="component" value="Unassembled WGS sequence"/>
</dbReference>
<keyword evidence="5 8" id="KW-0812">Transmembrane</keyword>
<feature type="transmembrane region" description="Helical" evidence="8">
    <location>
        <begin position="58"/>
        <end position="78"/>
    </location>
</feature>
<dbReference type="GO" id="GO:0022857">
    <property type="term" value="F:transmembrane transporter activity"/>
    <property type="evidence" value="ECO:0007669"/>
    <property type="project" value="InterPro"/>
</dbReference>
<keyword evidence="6 8" id="KW-1133">Transmembrane helix</keyword>
<dbReference type="CDD" id="cd06550">
    <property type="entry name" value="TM_ABC_iron-siderophores_like"/>
    <property type="match status" value="1"/>
</dbReference>
<dbReference type="RefSeq" id="WP_042117000.1">
    <property type="nucleotide sequence ID" value="NZ_CABPSX010000013.1"/>
</dbReference>
<proteinExistence type="inferred from homology"/>
<evidence type="ECO:0000256" key="2">
    <source>
        <dbReference type="ARBA" id="ARBA00007935"/>
    </source>
</evidence>
<name>A0A0B5FIP6_9BURK</name>
<evidence type="ECO:0000256" key="1">
    <source>
        <dbReference type="ARBA" id="ARBA00004651"/>
    </source>
</evidence>